<dbReference type="InterPro" id="IPR010699">
    <property type="entry name" value="DUF1275"/>
</dbReference>
<keyword evidence="1" id="KW-0812">Transmembrane</keyword>
<protein>
    <submittedName>
        <fullName evidence="2">Uncharacterized membrane protein YoaK (UPF0700 family)</fullName>
    </submittedName>
</protein>
<accession>A0ABU1W4Z7</accession>
<dbReference type="PANTHER" id="PTHR37314:SF5">
    <property type="entry name" value="SLR0142 PROTEIN"/>
    <property type="match status" value="1"/>
</dbReference>
<dbReference type="EMBL" id="JAVDWR010000028">
    <property type="protein sequence ID" value="MDR7123028.1"/>
    <property type="molecule type" value="Genomic_DNA"/>
</dbReference>
<reference evidence="2 3" key="1">
    <citation type="submission" date="2023-07" db="EMBL/GenBank/DDBJ databases">
        <title>Sorghum-associated microbial communities from plants grown in Nebraska, USA.</title>
        <authorList>
            <person name="Schachtman D."/>
        </authorList>
    </citation>
    <scope>NUCLEOTIDE SEQUENCE [LARGE SCALE GENOMIC DNA]</scope>
    <source>
        <strain evidence="2 3">4138</strain>
    </source>
</reference>
<evidence type="ECO:0000256" key="1">
    <source>
        <dbReference type="SAM" id="Phobius"/>
    </source>
</evidence>
<proteinExistence type="predicted"/>
<sequence>MSIESKHRFQAISLGFLAGYVNTLGFVALFGLMTALVTGNFILIGANLVSESNSAVLIKFLAFPAFIVGIAAIRILTIWLDSKHQQSLQIQMTVLLQLVLLVAFMVTGLLASPIGNEQTTGAIICGMFGAAAMGAHSAYTRLLLPHLAPTSMMTGNVTQIVLDAMELILGKGDAATKVRMSKSLWTIAAFAIGAIVAGFCYVTLGFWALLVPIGILVWLLRQEHYCDLEATQTKEL</sequence>
<feature type="transmembrane region" description="Helical" evidence="1">
    <location>
        <begin position="187"/>
        <end position="220"/>
    </location>
</feature>
<dbReference type="Pfam" id="PF06912">
    <property type="entry name" value="DUF1275"/>
    <property type="match status" value="1"/>
</dbReference>
<feature type="transmembrane region" description="Helical" evidence="1">
    <location>
        <begin position="92"/>
        <end position="115"/>
    </location>
</feature>
<feature type="transmembrane region" description="Helical" evidence="1">
    <location>
        <begin position="121"/>
        <end position="144"/>
    </location>
</feature>
<gene>
    <name evidence="2" type="ORF">J2W69_004011</name>
</gene>
<keyword evidence="3" id="KW-1185">Reference proteome</keyword>
<keyword evidence="1" id="KW-1133">Transmembrane helix</keyword>
<keyword evidence="1" id="KW-0472">Membrane</keyword>
<organism evidence="2 3">
    <name type="scientific">Rheinheimera soli</name>
    <dbReference type="NCBI Taxonomy" id="443616"/>
    <lineage>
        <taxon>Bacteria</taxon>
        <taxon>Pseudomonadati</taxon>
        <taxon>Pseudomonadota</taxon>
        <taxon>Gammaproteobacteria</taxon>
        <taxon>Chromatiales</taxon>
        <taxon>Chromatiaceae</taxon>
        <taxon>Rheinheimera</taxon>
    </lineage>
</organism>
<dbReference type="Proteomes" id="UP001257909">
    <property type="component" value="Unassembled WGS sequence"/>
</dbReference>
<dbReference type="RefSeq" id="WP_310281804.1">
    <property type="nucleotide sequence ID" value="NZ_JAVDWR010000028.1"/>
</dbReference>
<comment type="caution">
    <text evidence="2">The sequence shown here is derived from an EMBL/GenBank/DDBJ whole genome shotgun (WGS) entry which is preliminary data.</text>
</comment>
<feature type="transmembrane region" description="Helical" evidence="1">
    <location>
        <begin position="57"/>
        <end position="80"/>
    </location>
</feature>
<name>A0ABU1W4Z7_9GAMM</name>
<evidence type="ECO:0000313" key="3">
    <source>
        <dbReference type="Proteomes" id="UP001257909"/>
    </source>
</evidence>
<dbReference type="PANTHER" id="PTHR37314">
    <property type="entry name" value="SLR0142 PROTEIN"/>
    <property type="match status" value="1"/>
</dbReference>
<evidence type="ECO:0000313" key="2">
    <source>
        <dbReference type="EMBL" id="MDR7123028.1"/>
    </source>
</evidence>